<comment type="subcellular location">
    <subcellularLocation>
        <location evidence="1">Nucleus</location>
    </subcellularLocation>
</comment>
<dbReference type="GO" id="GO:0006355">
    <property type="term" value="P:regulation of DNA-templated transcription"/>
    <property type="evidence" value="ECO:0007669"/>
    <property type="project" value="TreeGrafter"/>
</dbReference>
<dbReference type="Pfam" id="PF00249">
    <property type="entry name" value="Myb_DNA-binding"/>
    <property type="match status" value="1"/>
</dbReference>
<protein>
    <submittedName>
        <fullName evidence="6">Myb transcription factor</fullName>
    </submittedName>
</protein>
<dbReference type="Proteomes" id="UP001163823">
    <property type="component" value="Chromosome 4"/>
</dbReference>
<dbReference type="InterPro" id="IPR009057">
    <property type="entry name" value="Homeodomain-like_sf"/>
</dbReference>
<feature type="domain" description="HTH myb-type" evidence="5">
    <location>
        <begin position="1"/>
        <end position="33"/>
    </location>
</feature>
<dbReference type="EMBL" id="JARAOO010000004">
    <property type="protein sequence ID" value="KAJ7973586.1"/>
    <property type="molecule type" value="Genomic_DNA"/>
</dbReference>
<dbReference type="PANTHER" id="PTHR47998">
    <property type="entry name" value="TRANSCRIPTION FACTOR MYB51-LIKE ISOFORM X1"/>
    <property type="match status" value="1"/>
</dbReference>
<evidence type="ECO:0000259" key="4">
    <source>
        <dbReference type="PROSITE" id="PS50090"/>
    </source>
</evidence>
<dbReference type="GO" id="GO:0030154">
    <property type="term" value="P:cell differentiation"/>
    <property type="evidence" value="ECO:0007669"/>
    <property type="project" value="TreeGrafter"/>
</dbReference>
<dbReference type="SUPFAM" id="SSF46689">
    <property type="entry name" value="Homeodomain-like"/>
    <property type="match status" value="1"/>
</dbReference>
<evidence type="ECO:0000259" key="5">
    <source>
        <dbReference type="PROSITE" id="PS51294"/>
    </source>
</evidence>
<dbReference type="InterPro" id="IPR015495">
    <property type="entry name" value="Myb_TF_plants"/>
</dbReference>
<evidence type="ECO:0000313" key="6">
    <source>
        <dbReference type="EMBL" id="KAJ7973586.1"/>
    </source>
</evidence>
<evidence type="ECO:0000313" key="7">
    <source>
        <dbReference type="Proteomes" id="UP001163823"/>
    </source>
</evidence>
<keyword evidence="3" id="KW-0539">Nucleus</keyword>
<keyword evidence="2" id="KW-0238">DNA-binding</keyword>
<reference evidence="6" key="1">
    <citation type="journal article" date="2023" name="Science">
        <title>Elucidation of the pathway for biosynthesis of saponin adjuvants from the soapbark tree.</title>
        <authorList>
            <person name="Reed J."/>
            <person name="Orme A."/>
            <person name="El-Demerdash A."/>
            <person name="Owen C."/>
            <person name="Martin L.B.B."/>
            <person name="Misra R.C."/>
            <person name="Kikuchi S."/>
            <person name="Rejzek M."/>
            <person name="Martin A.C."/>
            <person name="Harkess A."/>
            <person name="Leebens-Mack J."/>
            <person name="Louveau T."/>
            <person name="Stephenson M.J."/>
            <person name="Osbourn A."/>
        </authorList>
    </citation>
    <scope>NUCLEOTIDE SEQUENCE</scope>
    <source>
        <strain evidence="6">S10</strain>
    </source>
</reference>
<dbReference type="PROSITE" id="PS51294">
    <property type="entry name" value="HTH_MYB"/>
    <property type="match status" value="1"/>
</dbReference>
<organism evidence="6 7">
    <name type="scientific">Quillaja saponaria</name>
    <name type="common">Soap bark tree</name>
    <dbReference type="NCBI Taxonomy" id="32244"/>
    <lineage>
        <taxon>Eukaryota</taxon>
        <taxon>Viridiplantae</taxon>
        <taxon>Streptophyta</taxon>
        <taxon>Embryophyta</taxon>
        <taxon>Tracheophyta</taxon>
        <taxon>Spermatophyta</taxon>
        <taxon>Magnoliopsida</taxon>
        <taxon>eudicotyledons</taxon>
        <taxon>Gunneridae</taxon>
        <taxon>Pentapetalae</taxon>
        <taxon>rosids</taxon>
        <taxon>fabids</taxon>
        <taxon>Fabales</taxon>
        <taxon>Quillajaceae</taxon>
        <taxon>Quillaja</taxon>
    </lineage>
</organism>
<evidence type="ECO:0000256" key="3">
    <source>
        <dbReference type="ARBA" id="ARBA00023242"/>
    </source>
</evidence>
<dbReference type="CDD" id="cd00167">
    <property type="entry name" value="SANT"/>
    <property type="match status" value="1"/>
</dbReference>
<dbReference type="Gene3D" id="1.10.10.60">
    <property type="entry name" value="Homeodomain-like"/>
    <property type="match status" value="1"/>
</dbReference>
<dbReference type="InterPro" id="IPR001005">
    <property type="entry name" value="SANT/Myb"/>
</dbReference>
<dbReference type="InterPro" id="IPR017930">
    <property type="entry name" value="Myb_dom"/>
</dbReference>
<proteinExistence type="predicted"/>
<sequence length="154" mass="17711">MLGNRWSIIAGRLPGRTANDVKNYWNCHLSKRLNAREAEEGDISNNVEAIRPQPRNIVAKRSVSQRTQLSPNYLPSQEESTTSALITYTNDEQGQIFQAEEYSKYPCMDQQSNVSDLPMDFQFDEVKIRGNEEGCNKIDWDDFNLAMDIWNTCL</sequence>
<dbReference type="GO" id="GO:0005634">
    <property type="term" value="C:nucleus"/>
    <property type="evidence" value="ECO:0007669"/>
    <property type="project" value="UniProtKB-SubCell"/>
</dbReference>
<feature type="domain" description="Myb-like" evidence="4">
    <location>
        <begin position="1"/>
        <end position="29"/>
    </location>
</feature>
<name>A0AAD7Q2I2_QUISA</name>
<gene>
    <name evidence="6" type="ORF">O6P43_011292</name>
</gene>
<evidence type="ECO:0000256" key="1">
    <source>
        <dbReference type="ARBA" id="ARBA00004123"/>
    </source>
</evidence>
<accession>A0AAD7Q2I2</accession>
<comment type="caution">
    <text evidence="6">The sequence shown here is derived from an EMBL/GenBank/DDBJ whole genome shotgun (WGS) entry which is preliminary data.</text>
</comment>
<dbReference type="KEGG" id="qsa:O6P43_011292"/>
<dbReference type="AlphaFoldDB" id="A0AAD7Q2I2"/>
<dbReference type="GO" id="GO:0000976">
    <property type="term" value="F:transcription cis-regulatory region binding"/>
    <property type="evidence" value="ECO:0007669"/>
    <property type="project" value="TreeGrafter"/>
</dbReference>
<keyword evidence="7" id="KW-1185">Reference proteome</keyword>
<evidence type="ECO:0000256" key="2">
    <source>
        <dbReference type="ARBA" id="ARBA00023125"/>
    </source>
</evidence>
<dbReference type="PANTHER" id="PTHR47998:SF91">
    <property type="entry name" value="MYB-RELATED PROTEIN 308-LIKE"/>
    <property type="match status" value="1"/>
</dbReference>
<dbReference type="PROSITE" id="PS50090">
    <property type="entry name" value="MYB_LIKE"/>
    <property type="match status" value="1"/>
</dbReference>